<dbReference type="InterPro" id="IPR017067">
    <property type="entry name" value="RNase_H1_euk"/>
</dbReference>
<dbReference type="Gene3D" id="3.40.970.10">
    <property type="entry name" value="Ribonuclease H1, N-terminal domain"/>
    <property type="match status" value="1"/>
</dbReference>
<feature type="domain" description="RNase H type-1" evidence="10">
    <location>
        <begin position="124"/>
        <end position="271"/>
    </location>
</feature>
<dbReference type="SUPFAM" id="SSF55658">
    <property type="entry name" value="L9 N-domain-like"/>
    <property type="match status" value="1"/>
</dbReference>
<dbReference type="GO" id="GO:0004523">
    <property type="term" value="F:RNA-DNA hybrid ribonuclease activity"/>
    <property type="evidence" value="ECO:0007669"/>
    <property type="project" value="UniProtKB-UniRule"/>
</dbReference>
<dbReference type="EnsemblMetazoa" id="CLYHEMT010590.1">
    <property type="protein sequence ID" value="CLYHEMP010590.1"/>
    <property type="gene ID" value="CLYHEMG010590"/>
</dbReference>
<dbReference type="CDD" id="cd09280">
    <property type="entry name" value="RNase_HI_eukaryote_like"/>
    <property type="match status" value="1"/>
</dbReference>
<dbReference type="GO" id="GO:0043137">
    <property type="term" value="P:DNA replication, removal of RNA primer"/>
    <property type="evidence" value="ECO:0007669"/>
    <property type="project" value="TreeGrafter"/>
</dbReference>
<reference evidence="11" key="1">
    <citation type="submission" date="2021-01" db="UniProtKB">
        <authorList>
            <consortium name="EnsemblMetazoa"/>
        </authorList>
    </citation>
    <scope>IDENTIFICATION</scope>
</reference>
<keyword evidence="6 9" id="KW-0255">Endonuclease</keyword>
<dbReference type="GeneID" id="136805805"/>
<dbReference type="Proteomes" id="UP000594262">
    <property type="component" value="Unplaced"/>
</dbReference>
<proteinExistence type="inferred from homology"/>
<dbReference type="RefSeq" id="XP_066918467.1">
    <property type="nucleotide sequence ID" value="XM_067062366.1"/>
</dbReference>
<dbReference type="InterPro" id="IPR011320">
    <property type="entry name" value="RNase_H1_N"/>
</dbReference>
<dbReference type="InterPro" id="IPR037056">
    <property type="entry name" value="RNase_H1_N_sf"/>
</dbReference>
<dbReference type="InterPro" id="IPR036397">
    <property type="entry name" value="RNaseH_sf"/>
</dbReference>
<dbReference type="Gene3D" id="3.30.420.10">
    <property type="entry name" value="Ribonuclease H-like superfamily/Ribonuclease H"/>
    <property type="match status" value="1"/>
</dbReference>
<name>A0A7M5VF37_9CNID</name>
<comment type="function">
    <text evidence="9">Endonuclease that specifically degrades the RNA of RNA-DNA hybrids.</text>
</comment>
<dbReference type="InterPro" id="IPR050092">
    <property type="entry name" value="RNase_H"/>
</dbReference>
<dbReference type="Pfam" id="PF01693">
    <property type="entry name" value="Cauli_VI"/>
    <property type="match status" value="1"/>
</dbReference>
<evidence type="ECO:0000256" key="7">
    <source>
        <dbReference type="ARBA" id="ARBA00022801"/>
    </source>
</evidence>
<evidence type="ECO:0000313" key="11">
    <source>
        <dbReference type="EnsemblMetazoa" id="CLYHEMP010590.1"/>
    </source>
</evidence>
<evidence type="ECO:0000256" key="1">
    <source>
        <dbReference type="ARBA" id="ARBA00000077"/>
    </source>
</evidence>
<evidence type="ECO:0000256" key="5">
    <source>
        <dbReference type="ARBA" id="ARBA00022723"/>
    </source>
</evidence>
<comment type="catalytic activity">
    <reaction evidence="1 9">
        <text>Endonucleolytic cleavage to 5'-phosphomonoester.</text>
        <dbReference type="EC" id="3.1.26.4"/>
    </reaction>
</comment>
<dbReference type="FunFam" id="3.30.420.10:FF:000115">
    <property type="entry name" value="Ribonuclease H"/>
    <property type="match status" value="1"/>
</dbReference>
<keyword evidence="4 9" id="KW-0540">Nuclease</keyword>
<dbReference type="PANTHER" id="PTHR10642">
    <property type="entry name" value="RIBONUCLEASE H1"/>
    <property type="match status" value="1"/>
</dbReference>
<dbReference type="AlphaFoldDB" id="A0A7M5VF37"/>
<evidence type="ECO:0000256" key="8">
    <source>
        <dbReference type="ARBA" id="ARBA00022842"/>
    </source>
</evidence>
<dbReference type="PIRSF" id="PIRSF036852">
    <property type="entry name" value="Ribonuclease_H1_euk"/>
    <property type="match status" value="1"/>
</dbReference>
<evidence type="ECO:0000256" key="2">
    <source>
        <dbReference type="ARBA" id="ARBA00001946"/>
    </source>
</evidence>
<dbReference type="EC" id="3.1.26.4" evidence="9"/>
<comment type="similarity">
    <text evidence="3 9">Belongs to the RNase H family.</text>
</comment>
<keyword evidence="12" id="KW-1185">Reference proteome</keyword>
<dbReference type="InterPro" id="IPR012337">
    <property type="entry name" value="RNaseH-like_sf"/>
</dbReference>
<dbReference type="Pfam" id="PF00075">
    <property type="entry name" value="RNase_H"/>
    <property type="match status" value="1"/>
</dbReference>
<evidence type="ECO:0000256" key="9">
    <source>
        <dbReference type="PIRNR" id="PIRNR036852"/>
    </source>
</evidence>
<dbReference type="GO" id="GO:0000287">
    <property type="term" value="F:magnesium ion binding"/>
    <property type="evidence" value="ECO:0007669"/>
    <property type="project" value="UniProtKB-UniRule"/>
</dbReference>
<evidence type="ECO:0000259" key="10">
    <source>
        <dbReference type="PROSITE" id="PS50879"/>
    </source>
</evidence>
<evidence type="ECO:0000313" key="12">
    <source>
        <dbReference type="Proteomes" id="UP000594262"/>
    </source>
</evidence>
<dbReference type="PANTHER" id="PTHR10642:SF26">
    <property type="entry name" value="RIBONUCLEASE H1"/>
    <property type="match status" value="1"/>
</dbReference>
<dbReference type="SUPFAM" id="SSF53098">
    <property type="entry name" value="Ribonuclease H-like"/>
    <property type="match status" value="1"/>
</dbReference>
<dbReference type="FunFam" id="3.40.970.10:FF:000001">
    <property type="entry name" value="Ribonuclease H1"/>
    <property type="match status" value="1"/>
</dbReference>
<evidence type="ECO:0000256" key="4">
    <source>
        <dbReference type="ARBA" id="ARBA00022722"/>
    </source>
</evidence>
<organism evidence="11 12">
    <name type="scientific">Clytia hemisphaerica</name>
    <dbReference type="NCBI Taxonomy" id="252671"/>
    <lineage>
        <taxon>Eukaryota</taxon>
        <taxon>Metazoa</taxon>
        <taxon>Cnidaria</taxon>
        <taxon>Hydrozoa</taxon>
        <taxon>Hydroidolina</taxon>
        <taxon>Leptothecata</taxon>
        <taxon>Obeliida</taxon>
        <taxon>Clytiidae</taxon>
        <taxon>Clytia</taxon>
    </lineage>
</organism>
<evidence type="ECO:0000256" key="3">
    <source>
        <dbReference type="ARBA" id="ARBA00005300"/>
    </source>
</evidence>
<dbReference type="InterPro" id="IPR002156">
    <property type="entry name" value="RNaseH_domain"/>
</dbReference>
<keyword evidence="7 9" id="KW-0378">Hydrolase</keyword>
<comment type="cofactor">
    <cofactor evidence="2 9">
        <name>Mg(2+)</name>
        <dbReference type="ChEBI" id="CHEBI:18420"/>
    </cofactor>
</comment>
<dbReference type="GO" id="GO:0003676">
    <property type="term" value="F:nucleic acid binding"/>
    <property type="evidence" value="ECO:0007669"/>
    <property type="project" value="UniProtKB-UniRule"/>
</dbReference>
<keyword evidence="8 9" id="KW-0460">Magnesium</keyword>
<accession>A0A7M5VF37</accession>
<keyword evidence="5 9" id="KW-0479">Metal-binding</keyword>
<sequence>MNRTFFNKIFDLLCSSFMARSKGGGFYAVKRGRNIGIYMTWAECESQVKGFHGARYKKFGSEQEAQSFIDEVSSSNSSLGVRRTQTFKAKSQNTAFPGSVTALSKRTKLIEARSLSTQASSSSTSSKPVVYTDGCCRGNGRSGAIGGIGVYWGPDHPRNISEPLLVDEPTNQKAELEAAIRAIDCAIGMGLDDLELRTDSTYTIKSMTEWIPRWERNGWKTSKGTDVLNKEQMIRLNDLCKRIDIKWTHVRGHKGIHGNEEADRLANEGAMKT</sequence>
<dbReference type="OrthoDB" id="407198at2759"/>
<dbReference type="InterPro" id="IPR009027">
    <property type="entry name" value="Ribosomal_bL9/RNase_H1_N"/>
</dbReference>
<dbReference type="PROSITE" id="PS50879">
    <property type="entry name" value="RNASE_H_1"/>
    <property type="match status" value="1"/>
</dbReference>
<protein>
    <recommendedName>
        <fullName evidence="9">Ribonuclease H1</fullName>
        <shortName evidence="9">RNase H1</shortName>
        <ecNumber evidence="9">3.1.26.4</ecNumber>
    </recommendedName>
</protein>
<evidence type="ECO:0000256" key="6">
    <source>
        <dbReference type="ARBA" id="ARBA00022759"/>
    </source>
</evidence>